<gene>
    <name evidence="16" type="primary">cls</name>
    <name evidence="16" type="ORF">DQK91_17430</name>
    <name evidence="15" type="ORF">E8L03_20315</name>
</gene>
<evidence type="ECO:0000259" key="14">
    <source>
        <dbReference type="PROSITE" id="PS50035"/>
    </source>
</evidence>
<feature type="domain" description="PLD phosphodiesterase" evidence="14">
    <location>
        <begin position="219"/>
        <end position="246"/>
    </location>
</feature>
<evidence type="ECO:0000313" key="15">
    <source>
        <dbReference type="EMBL" id="QJT11111.1"/>
    </source>
</evidence>
<comment type="subcellular location">
    <subcellularLocation>
        <location evidence="1">Cell membrane</location>
        <topology evidence="1">Multi-pass membrane protein</topology>
    </subcellularLocation>
</comment>
<dbReference type="AlphaFoldDB" id="A0A6P1ZC37"/>
<evidence type="ECO:0000313" key="18">
    <source>
        <dbReference type="Proteomes" id="UP000503251"/>
    </source>
</evidence>
<keyword evidence="9 13" id="KW-0472">Membrane</keyword>
<dbReference type="InterPro" id="IPR027379">
    <property type="entry name" value="CLS_N"/>
</dbReference>
<dbReference type="SMART" id="SM00155">
    <property type="entry name" value="PLDc"/>
    <property type="match status" value="2"/>
</dbReference>
<dbReference type="InterPro" id="IPR022924">
    <property type="entry name" value="Cardiolipin_synthase"/>
</dbReference>
<feature type="transmembrane region" description="Helical" evidence="13">
    <location>
        <begin position="33"/>
        <end position="54"/>
    </location>
</feature>
<dbReference type="InterPro" id="IPR025202">
    <property type="entry name" value="PLD-like_dom"/>
</dbReference>
<dbReference type="EMBL" id="QMIF01000014">
    <property type="protein sequence ID" value="TVM31720.1"/>
    <property type="molecule type" value="Genomic_DNA"/>
</dbReference>
<evidence type="ECO:0000256" key="1">
    <source>
        <dbReference type="ARBA" id="ARBA00004651"/>
    </source>
</evidence>
<dbReference type="InterPro" id="IPR001736">
    <property type="entry name" value="PLipase_D/transphosphatidylase"/>
</dbReference>
<evidence type="ECO:0000256" key="10">
    <source>
        <dbReference type="ARBA" id="ARBA00023209"/>
    </source>
</evidence>
<sequence length="480" mass="54672">MHLYHWILLLLFPAISLWAAAHALLYKRDPRSSWGWIAVIMLSPFLGPLIYFFFGINRVKSRGQKLLEKMPFSLSEGCSLRDEHSCDMEKAQIPMDMPEALVPQAWLAYALSGRPLSKGNRITPLHNGEQAYPAMLEAIDNAQKTVHLGVYIFDPDEVGMRFIDALTRAHDRGCDVRVVIDGVGGFKPFGKSAYSLLKERGVNCRRFLRPSLIPPSVNINLRCHHKNLIVDKKVGFTGGMNISARHLYESDHPDRQKDMLFRLEGPVISQLDEIFLWLWGFVTGKEVDPPIQLPQGEGATYCRMLADGPNEDLDKLHAVLVSAVHSARRQITIVSPYFLPPRDLLMALKIADTRGVDVRVIIPEKNNQWWLHRAMRNMLWELLEYGVEVYMQKPPFAHTKLFMVDGAYACVGSANIDARSLRLNFELNLEVYDAGFTQEIEAYANSLIAEAHRVTLEEVENRPLRRRLVDALCWLLSPYL</sequence>
<reference evidence="15 18" key="2">
    <citation type="submission" date="2019-04" db="EMBL/GenBank/DDBJ databases">
        <title>Isolation and culture of sulfate reducing bacteria from the cold seep of the South China Sea.</title>
        <authorList>
            <person name="Sun C."/>
            <person name="Liu R."/>
        </authorList>
    </citation>
    <scope>NUCLEOTIDE SEQUENCE [LARGE SCALE GENOMIC DNA]</scope>
    <source>
        <strain evidence="15 18">CS1</strain>
    </source>
</reference>
<protein>
    <recommendedName>
        <fullName evidence="12">Cardiolipin synthase</fullName>
        <ecNumber evidence="12">2.7.8.-</ecNumber>
    </recommendedName>
</protein>
<evidence type="ECO:0000313" key="16">
    <source>
        <dbReference type="EMBL" id="TVM31720.1"/>
    </source>
</evidence>
<dbReference type="GO" id="GO:0005886">
    <property type="term" value="C:plasma membrane"/>
    <property type="evidence" value="ECO:0007669"/>
    <property type="project" value="UniProtKB-SubCell"/>
</dbReference>
<dbReference type="CDD" id="cd09163">
    <property type="entry name" value="PLDc_CLS_unchar2_2"/>
    <property type="match status" value="1"/>
</dbReference>
<keyword evidence="8" id="KW-0443">Lipid metabolism</keyword>
<reference evidence="16 17" key="1">
    <citation type="submission" date="2018-06" db="EMBL/GenBank/DDBJ databases">
        <title>Complete genome of Desulfovibrio marinus P48SEP.</title>
        <authorList>
            <person name="Crispim J.S."/>
            <person name="Vidigal P.M.P."/>
            <person name="Silva L.C.F."/>
            <person name="Araujo L.C."/>
            <person name="Laguardia C.N."/>
            <person name="Dias R.S."/>
            <person name="Sousa M.P."/>
            <person name="Paula S.O."/>
            <person name="Silva C."/>
        </authorList>
    </citation>
    <scope>NUCLEOTIDE SEQUENCE [LARGE SCALE GENOMIC DNA]</scope>
    <source>
        <strain evidence="16 17">P48SEP</strain>
    </source>
</reference>
<keyword evidence="2" id="KW-1003">Cell membrane</keyword>
<evidence type="ECO:0000256" key="11">
    <source>
        <dbReference type="ARBA" id="ARBA00023264"/>
    </source>
</evidence>
<evidence type="ECO:0000256" key="4">
    <source>
        <dbReference type="ARBA" id="ARBA00022679"/>
    </source>
</evidence>
<name>A0A6P1ZC37_9BACT</name>
<evidence type="ECO:0000313" key="17">
    <source>
        <dbReference type="Proteomes" id="UP000434052"/>
    </source>
</evidence>
<dbReference type="NCBIfam" id="TIGR04265">
    <property type="entry name" value="bac_cardiolipin"/>
    <property type="match status" value="1"/>
</dbReference>
<dbReference type="PANTHER" id="PTHR21248:SF22">
    <property type="entry name" value="PHOSPHOLIPASE D"/>
    <property type="match status" value="1"/>
</dbReference>
<evidence type="ECO:0000256" key="6">
    <source>
        <dbReference type="ARBA" id="ARBA00022737"/>
    </source>
</evidence>
<keyword evidence="10" id="KW-0594">Phospholipid biosynthesis</keyword>
<evidence type="ECO:0000256" key="5">
    <source>
        <dbReference type="ARBA" id="ARBA00022692"/>
    </source>
</evidence>
<keyword evidence="5 13" id="KW-0812">Transmembrane</keyword>
<dbReference type="EMBL" id="CP039543">
    <property type="protein sequence ID" value="QJT11111.1"/>
    <property type="molecule type" value="Genomic_DNA"/>
</dbReference>
<proteinExistence type="predicted"/>
<dbReference type="GO" id="GO:0008808">
    <property type="term" value="F:cardiolipin synthase activity"/>
    <property type="evidence" value="ECO:0007669"/>
    <property type="project" value="UniProtKB-UniRule"/>
</dbReference>
<keyword evidence="6" id="KW-0677">Repeat</keyword>
<evidence type="ECO:0000256" key="13">
    <source>
        <dbReference type="SAM" id="Phobius"/>
    </source>
</evidence>
<feature type="domain" description="PLD phosphodiesterase" evidence="14">
    <location>
        <begin position="398"/>
        <end position="420"/>
    </location>
</feature>
<dbReference type="Gene3D" id="3.30.870.10">
    <property type="entry name" value="Endonuclease Chain A"/>
    <property type="match status" value="2"/>
</dbReference>
<keyword evidence="7 13" id="KW-1133">Transmembrane helix</keyword>
<evidence type="ECO:0000256" key="9">
    <source>
        <dbReference type="ARBA" id="ARBA00023136"/>
    </source>
</evidence>
<dbReference type="PANTHER" id="PTHR21248">
    <property type="entry name" value="CARDIOLIPIN SYNTHASE"/>
    <property type="match status" value="1"/>
</dbReference>
<dbReference type="OrthoDB" id="9762009at2"/>
<accession>A0A6P1ZC37</accession>
<dbReference type="PROSITE" id="PS50035">
    <property type="entry name" value="PLD"/>
    <property type="match status" value="2"/>
</dbReference>
<keyword evidence="18" id="KW-1185">Reference proteome</keyword>
<keyword evidence="4" id="KW-0808">Transferase</keyword>
<dbReference type="Proteomes" id="UP000434052">
    <property type="component" value="Unassembled WGS sequence"/>
</dbReference>
<evidence type="ECO:0000256" key="2">
    <source>
        <dbReference type="ARBA" id="ARBA00022475"/>
    </source>
</evidence>
<dbReference type="GO" id="GO:0032049">
    <property type="term" value="P:cardiolipin biosynthetic process"/>
    <property type="evidence" value="ECO:0007669"/>
    <property type="project" value="UniProtKB-UniRule"/>
</dbReference>
<dbReference type="Proteomes" id="UP000503251">
    <property type="component" value="Chromosome"/>
</dbReference>
<organism evidence="16 17">
    <name type="scientific">Oceanidesulfovibrio marinus</name>
    <dbReference type="NCBI Taxonomy" id="370038"/>
    <lineage>
        <taxon>Bacteria</taxon>
        <taxon>Pseudomonadati</taxon>
        <taxon>Thermodesulfobacteriota</taxon>
        <taxon>Desulfovibrionia</taxon>
        <taxon>Desulfovibrionales</taxon>
        <taxon>Desulfovibrionaceae</taxon>
        <taxon>Oceanidesulfovibrio</taxon>
    </lineage>
</organism>
<keyword evidence="11" id="KW-1208">Phospholipid metabolism</keyword>
<dbReference type="RefSeq" id="WP_144306678.1">
    <property type="nucleotide sequence ID" value="NZ_CP039543.1"/>
</dbReference>
<dbReference type="EC" id="2.7.8.-" evidence="12"/>
<evidence type="ECO:0000256" key="8">
    <source>
        <dbReference type="ARBA" id="ARBA00023098"/>
    </source>
</evidence>
<evidence type="ECO:0000256" key="3">
    <source>
        <dbReference type="ARBA" id="ARBA00022516"/>
    </source>
</evidence>
<dbReference type="SUPFAM" id="SSF56024">
    <property type="entry name" value="Phospholipase D/nuclease"/>
    <property type="match status" value="2"/>
</dbReference>
<dbReference type="Pfam" id="PF13091">
    <property type="entry name" value="PLDc_2"/>
    <property type="match status" value="2"/>
</dbReference>
<keyword evidence="3" id="KW-0444">Lipid biosynthesis</keyword>
<dbReference type="Pfam" id="PF13396">
    <property type="entry name" value="PLDc_N"/>
    <property type="match status" value="1"/>
</dbReference>
<evidence type="ECO:0000256" key="7">
    <source>
        <dbReference type="ARBA" id="ARBA00022989"/>
    </source>
</evidence>
<evidence type="ECO:0000256" key="12">
    <source>
        <dbReference type="NCBIfam" id="TIGR04265"/>
    </source>
</evidence>